<gene>
    <name evidence="1" type="ORF">DN757_17465</name>
</gene>
<reference evidence="1 2" key="1">
    <citation type="submission" date="2018-06" db="EMBL/GenBank/DDBJ databases">
        <title>Isolation of heavy metals resistant Paenibacillus silvae NC2 from Gold-Copper mine in ZiJin, China.</title>
        <authorList>
            <person name="Xu J."/>
            <person name="Mazhar H.S."/>
            <person name="Rensing C."/>
        </authorList>
    </citation>
    <scope>NUCLEOTIDE SEQUENCE [LARGE SCALE GENOMIC DNA]</scope>
    <source>
        <strain evidence="1 2">NC2</strain>
    </source>
</reference>
<evidence type="ECO:0000313" key="1">
    <source>
        <dbReference type="EMBL" id="PZT54320.1"/>
    </source>
</evidence>
<name>A0A2W6P3M3_9BACL</name>
<dbReference type="Proteomes" id="UP000249204">
    <property type="component" value="Unassembled WGS sequence"/>
</dbReference>
<dbReference type="EMBL" id="QKWW01000048">
    <property type="protein sequence ID" value="PZT54320.1"/>
    <property type="molecule type" value="Genomic_DNA"/>
</dbReference>
<sequence>MDGAKFTVDRMSDKTPAWEQNLKGVKQVKHNGVRFHNFRMMDGILVYKDGSKAGFELKTKSTTLGTVGE</sequence>
<comment type="caution">
    <text evidence="1">The sequence shown here is derived from an EMBL/GenBank/DDBJ whole genome shotgun (WGS) entry which is preliminary data.</text>
</comment>
<organism evidence="1 2">
    <name type="scientific">Paenibacillus silvae</name>
    <dbReference type="NCBI Taxonomy" id="1325358"/>
    <lineage>
        <taxon>Bacteria</taxon>
        <taxon>Bacillati</taxon>
        <taxon>Bacillota</taxon>
        <taxon>Bacilli</taxon>
        <taxon>Bacillales</taxon>
        <taxon>Paenibacillaceae</taxon>
        <taxon>Paenibacillus</taxon>
    </lineage>
</organism>
<evidence type="ECO:0000313" key="2">
    <source>
        <dbReference type="Proteomes" id="UP000249204"/>
    </source>
</evidence>
<protein>
    <submittedName>
        <fullName evidence="1">Uncharacterized protein</fullName>
    </submittedName>
</protein>
<proteinExistence type="predicted"/>
<dbReference type="AlphaFoldDB" id="A0A2W6P3M3"/>
<accession>A0A2W6P3M3</accession>